<feature type="compositionally biased region" description="Polar residues" evidence="1">
    <location>
        <begin position="274"/>
        <end position="283"/>
    </location>
</feature>
<proteinExistence type="predicted"/>
<evidence type="ECO:0000313" key="2">
    <source>
        <dbReference type="EMBL" id="RJE24179.1"/>
    </source>
</evidence>
<dbReference type="Proteomes" id="UP000266188">
    <property type="component" value="Unassembled WGS sequence"/>
</dbReference>
<feature type="compositionally biased region" description="Polar residues" evidence="1">
    <location>
        <begin position="54"/>
        <end position="63"/>
    </location>
</feature>
<gene>
    <name evidence="2" type="ORF">PHISCL_03498</name>
</gene>
<dbReference type="OrthoDB" id="4315400at2759"/>
<evidence type="ECO:0000256" key="1">
    <source>
        <dbReference type="SAM" id="MobiDB-lite"/>
    </source>
</evidence>
<organism evidence="2 3">
    <name type="scientific">Aspergillus sclerotialis</name>
    <dbReference type="NCBI Taxonomy" id="2070753"/>
    <lineage>
        <taxon>Eukaryota</taxon>
        <taxon>Fungi</taxon>
        <taxon>Dikarya</taxon>
        <taxon>Ascomycota</taxon>
        <taxon>Pezizomycotina</taxon>
        <taxon>Eurotiomycetes</taxon>
        <taxon>Eurotiomycetidae</taxon>
        <taxon>Eurotiales</taxon>
        <taxon>Aspergillaceae</taxon>
        <taxon>Aspergillus</taxon>
        <taxon>Aspergillus subgen. Polypaecilum</taxon>
    </lineage>
</organism>
<feature type="region of interest" description="Disordered" evidence="1">
    <location>
        <begin position="218"/>
        <end position="292"/>
    </location>
</feature>
<dbReference type="AlphaFoldDB" id="A0A3A2ZLU0"/>
<protein>
    <submittedName>
        <fullName evidence="2">Uncharacterized protein</fullName>
    </submittedName>
</protein>
<reference evidence="3" key="1">
    <citation type="submission" date="2017-02" db="EMBL/GenBank/DDBJ databases">
        <authorList>
            <person name="Tafer H."/>
            <person name="Lopandic K."/>
        </authorList>
    </citation>
    <scope>NUCLEOTIDE SEQUENCE [LARGE SCALE GENOMIC DNA]</scope>
    <source>
        <strain evidence="3">CBS 366.77</strain>
    </source>
</reference>
<dbReference type="EMBL" id="MVGC01000091">
    <property type="protein sequence ID" value="RJE24179.1"/>
    <property type="molecule type" value="Genomic_DNA"/>
</dbReference>
<name>A0A3A2ZLU0_9EURO</name>
<keyword evidence="3" id="KW-1185">Reference proteome</keyword>
<feature type="region of interest" description="Disordered" evidence="1">
    <location>
        <begin position="160"/>
        <end position="184"/>
    </location>
</feature>
<feature type="region of interest" description="Disordered" evidence="1">
    <location>
        <begin position="50"/>
        <end position="86"/>
    </location>
</feature>
<evidence type="ECO:0000313" key="3">
    <source>
        <dbReference type="Proteomes" id="UP000266188"/>
    </source>
</evidence>
<comment type="caution">
    <text evidence="2">The sequence shown here is derived from an EMBL/GenBank/DDBJ whole genome shotgun (WGS) entry which is preliminary data.</text>
</comment>
<feature type="compositionally biased region" description="Basic and acidic residues" evidence="1">
    <location>
        <begin position="219"/>
        <end position="242"/>
    </location>
</feature>
<accession>A0A3A2ZLU0</accession>
<feature type="compositionally biased region" description="Polar residues" evidence="1">
    <location>
        <begin position="163"/>
        <end position="175"/>
    </location>
</feature>
<sequence length="474" mass="52975">MPSQPLRPSITIPHFPTQTAGSLSLHEYRKNLSQTPSPDHTGSLKKLKRKNGALNLNQTQPQIRTPGWTWDPASTSSATSSPPPLSPSYSLSAMSLLSSEKDFGREMEGEGFEAGIYSPEIAAFQEMSTEYAVRARTGGNVRNRDTFRRRIEEIPQIHEPAGQEQSNNCSNSETGTRMDDSNMISHDGASFQILNPRNSLRLARIVSYIEDMDCPLDSTEARRDSCSIRDGEKGAIAEESSRDSSPTLQGDDEINPDDASQPNDTDLFDLLSHPSINKPSTENDPGDEETQKAHREIIGEMPNTPIPSISERLSISQYQYCHSHSASAPTLSLSKPYELPRHRKTNTEAGSPTKAHLDSGYQTEQVSPIYNKHGDFSTTMFFNHDDLDYSPHRDIFGSTPGLSSGYGVSMQDFHFWDQVEVGNMPDFVVKKEAGRWRWTKRTSKGVMPFTKERGGKRDSLLRPLRRLRDAVRAW</sequence>